<sequence>MRRRTEARLSSRRQTRGHTELAPLTNSRSTLTPTNLWPTPGFSPNQPQPLGFNANIEYLGTASPTENPFNCPVPYWPIKTSNNQQGVDDAVITSIRPVDNTKRSSTQTKAHRSVSRTRRVEPRHKYESAKTQRVGAAASPVVNLIKWQRHNETSNGGRVEEDTDENHKRPPERGPRWAQ</sequence>
<reference evidence="2 3" key="1">
    <citation type="journal article" date="2018" name="Evol. Lett.">
        <title>Horizontal gene cluster transfer increased hallucinogenic mushroom diversity.</title>
        <authorList>
            <person name="Reynolds H.T."/>
            <person name="Vijayakumar V."/>
            <person name="Gluck-Thaler E."/>
            <person name="Korotkin H.B."/>
            <person name="Matheny P.B."/>
            <person name="Slot J.C."/>
        </authorList>
    </citation>
    <scope>NUCLEOTIDE SEQUENCE [LARGE SCALE GENOMIC DNA]</scope>
    <source>
        <strain evidence="2 3">SRW20</strain>
    </source>
</reference>
<comment type="caution">
    <text evidence="2">The sequence shown here is derived from an EMBL/GenBank/DDBJ whole genome shotgun (WGS) entry which is preliminary data.</text>
</comment>
<feature type="region of interest" description="Disordered" evidence="1">
    <location>
        <begin position="99"/>
        <end position="179"/>
    </location>
</feature>
<proteinExistence type="predicted"/>
<accession>A0A409W132</accession>
<organism evidence="2 3">
    <name type="scientific">Gymnopilus dilepis</name>
    <dbReference type="NCBI Taxonomy" id="231916"/>
    <lineage>
        <taxon>Eukaryota</taxon>
        <taxon>Fungi</taxon>
        <taxon>Dikarya</taxon>
        <taxon>Basidiomycota</taxon>
        <taxon>Agaricomycotina</taxon>
        <taxon>Agaricomycetes</taxon>
        <taxon>Agaricomycetidae</taxon>
        <taxon>Agaricales</taxon>
        <taxon>Agaricineae</taxon>
        <taxon>Hymenogastraceae</taxon>
        <taxon>Gymnopilus</taxon>
    </lineage>
</organism>
<name>A0A409W132_9AGAR</name>
<keyword evidence="3" id="KW-1185">Reference proteome</keyword>
<dbReference type="AlphaFoldDB" id="A0A409W132"/>
<dbReference type="EMBL" id="NHYE01005468">
    <property type="protein sequence ID" value="PPQ72220.1"/>
    <property type="molecule type" value="Genomic_DNA"/>
</dbReference>
<gene>
    <name evidence="2" type="ORF">CVT26_006975</name>
</gene>
<dbReference type="InParanoid" id="A0A409W132"/>
<dbReference type="Proteomes" id="UP000284706">
    <property type="component" value="Unassembled WGS sequence"/>
</dbReference>
<feature type="compositionally biased region" description="Basic and acidic residues" evidence="1">
    <location>
        <begin position="118"/>
        <end position="130"/>
    </location>
</feature>
<evidence type="ECO:0000313" key="3">
    <source>
        <dbReference type="Proteomes" id="UP000284706"/>
    </source>
</evidence>
<feature type="region of interest" description="Disordered" evidence="1">
    <location>
        <begin position="1"/>
        <end position="47"/>
    </location>
</feature>
<feature type="compositionally biased region" description="Polar residues" evidence="1">
    <location>
        <begin position="24"/>
        <end position="45"/>
    </location>
</feature>
<evidence type="ECO:0000256" key="1">
    <source>
        <dbReference type="SAM" id="MobiDB-lite"/>
    </source>
</evidence>
<feature type="compositionally biased region" description="Basic and acidic residues" evidence="1">
    <location>
        <begin position="165"/>
        <end position="179"/>
    </location>
</feature>
<evidence type="ECO:0000313" key="2">
    <source>
        <dbReference type="EMBL" id="PPQ72220.1"/>
    </source>
</evidence>
<protein>
    <submittedName>
        <fullName evidence="2">Uncharacterized protein</fullName>
    </submittedName>
</protein>